<dbReference type="InterPro" id="IPR000182">
    <property type="entry name" value="GNAT_dom"/>
</dbReference>
<sequence length="154" mass="18071">MTQTLTIRKANIIDTKDILDLISEFYEEGLKECGLNFTDYSLYKTAENFINNGIVIVVYDNDILIGLIGGMVIPSMFDEKEKIAQEAMWFIKKEYRNKELALDLLNRFEEEAKRFNAKHIIMVSLGNMKNEILDRFYKHNGYKLLENQYIKKVV</sequence>
<dbReference type="SUPFAM" id="SSF55729">
    <property type="entry name" value="Acyl-CoA N-acyltransferases (Nat)"/>
    <property type="match status" value="1"/>
</dbReference>
<evidence type="ECO:0000259" key="2">
    <source>
        <dbReference type="PROSITE" id="PS51186"/>
    </source>
</evidence>
<dbReference type="Pfam" id="PF00583">
    <property type="entry name" value="Acetyltransf_1"/>
    <property type="match status" value="1"/>
</dbReference>
<keyword evidence="3" id="KW-0808">Transferase</keyword>
<protein>
    <submittedName>
        <fullName evidence="3">Putative acetyltransferase</fullName>
    </submittedName>
</protein>
<dbReference type="CDD" id="cd04301">
    <property type="entry name" value="NAT_SF"/>
    <property type="match status" value="1"/>
</dbReference>
<dbReference type="EMBL" id="MT141321">
    <property type="protein sequence ID" value="QJA58396.1"/>
    <property type="molecule type" value="Genomic_DNA"/>
</dbReference>
<organism evidence="3">
    <name type="scientific">viral metagenome</name>
    <dbReference type="NCBI Taxonomy" id="1070528"/>
    <lineage>
        <taxon>unclassified sequences</taxon>
        <taxon>metagenomes</taxon>
        <taxon>organismal metagenomes</taxon>
    </lineage>
</organism>
<feature type="coiled-coil region" evidence="1">
    <location>
        <begin position="91"/>
        <end position="118"/>
    </location>
</feature>
<reference evidence="3" key="1">
    <citation type="submission" date="2020-03" db="EMBL/GenBank/DDBJ databases">
        <title>The deep terrestrial virosphere.</title>
        <authorList>
            <person name="Holmfeldt K."/>
            <person name="Nilsson E."/>
            <person name="Simone D."/>
            <person name="Lopez-Fernandez M."/>
            <person name="Wu X."/>
            <person name="de Brujin I."/>
            <person name="Lundin D."/>
            <person name="Andersson A."/>
            <person name="Bertilsson S."/>
            <person name="Dopson M."/>
        </authorList>
    </citation>
    <scope>NUCLEOTIDE SEQUENCE</scope>
    <source>
        <strain evidence="3">MM415B01456</strain>
    </source>
</reference>
<accession>A0A6M3ILL5</accession>
<dbReference type="AlphaFoldDB" id="A0A6M3ILL5"/>
<proteinExistence type="predicted"/>
<dbReference type="PROSITE" id="PS51186">
    <property type="entry name" value="GNAT"/>
    <property type="match status" value="1"/>
</dbReference>
<gene>
    <name evidence="3" type="ORF">MM415B01456_0018</name>
</gene>
<dbReference type="InterPro" id="IPR016181">
    <property type="entry name" value="Acyl_CoA_acyltransferase"/>
</dbReference>
<dbReference type="Gene3D" id="3.40.630.30">
    <property type="match status" value="1"/>
</dbReference>
<keyword evidence="1" id="KW-0175">Coiled coil</keyword>
<name>A0A6M3ILL5_9ZZZZ</name>
<dbReference type="GO" id="GO:0016747">
    <property type="term" value="F:acyltransferase activity, transferring groups other than amino-acyl groups"/>
    <property type="evidence" value="ECO:0007669"/>
    <property type="project" value="InterPro"/>
</dbReference>
<evidence type="ECO:0000256" key="1">
    <source>
        <dbReference type="SAM" id="Coils"/>
    </source>
</evidence>
<evidence type="ECO:0000313" key="3">
    <source>
        <dbReference type="EMBL" id="QJA58396.1"/>
    </source>
</evidence>
<feature type="domain" description="N-acetyltransferase" evidence="2">
    <location>
        <begin position="5"/>
        <end position="154"/>
    </location>
</feature>